<sequence>MMKNKNTVPDLIRAPIPDAPADRVPIRLLICGAPAGVNRIVHELHVLRFAQAGEWSPPLPSPVEGEVIRILVRYFKPECDTPE</sequence>
<organism evidence="1">
    <name type="scientific">Thermoleptolyngbya oregonensis NK1-22</name>
    <dbReference type="NCBI Taxonomy" id="2547457"/>
    <lineage>
        <taxon>Bacteria</taxon>
        <taxon>Bacillati</taxon>
        <taxon>Cyanobacteriota</taxon>
        <taxon>Cyanophyceae</taxon>
        <taxon>Oculatellales</taxon>
        <taxon>Oculatellaceae</taxon>
        <taxon>Thermoleptolyngbya</taxon>
    </lineage>
</organism>
<dbReference type="EMBL" id="CP053540">
    <property type="protein sequence ID" value="WOB45686.1"/>
    <property type="molecule type" value="Genomic_DNA"/>
</dbReference>
<proteinExistence type="predicted"/>
<accession>A0AA97BEI2</accession>
<dbReference type="AlphaFoldDB" id="A0AA97BEI2"/>
<reference evidence="1" key="1">
    <citation type="submission" date="2020-05" db="EMBL/GenBank/DDBJ databases">
        <authorList>
            <person name="Zhu T."/>
            <person name="Keshari N."/>
            <person name="Lu X."/>
        </authorList>
    </citation>
    <scope>NUCLEOTIDE SEQUENCE</scope>
    <source>
        <strain evidence="1">NK1-22</strain>
    </source>
</reference>
<name>A0AA97BEI2_9CYAN</name>
<evidence type="ECO:0000313" key="1">
    <source>
        <dbReference type="EMBL" id="WOB45686.1"/>
    </source>
</evidence>
<gene>
    <name evidence="1" type="ORF">HNI00_07905</name>
</gene>
<protein>
    <submittedName>
        <fullName evidence="1">Uncharacterized protein</fullName>
    </submittedName>
</protein>
<dbReference type="KEGG" id="tog:HNI00_07905"/>